<keyword evidence="2" id="KW-1185">Reference proteome</keyword>
<sequence length="48" mass="5449">MYPRIRTISFDCHDTYTLAGFWSAVLAECRLLRSAGERVATTTVEDQP</sequence>
<evidence type="ECO:0000313" key="1">
    <source>
        <dbReference type="EMBL" id="TWG19881.1"/>
    </source>
</evidence>
<proteinExistence type="predicted"/>
<protein>
    <submittedName>
        <fullName evidence="1">Uncharacterized protein</fullName>
    </submittedName>
</protein>
<dbReference type="EMBL" id="VIWZ01000001">
    <property type="protein sequence ID" value="TWG19881.1"/>
    <property type="molecule type" value="Genomic_DNA"/>
</dbReference>
<name>A0A561W7N1_9ACTN</name>
<dbReference type="RefSeq" id="WP_208745079.1">
    <property type="nucleotide sequence ID" value="NZ_JBEZJC010000008.1"/>
</dbReference>
<accession>A0A561W7N1</accession>
<evidence type="ECO:0000313" key="2">
    <source>
        <dbReference type="Proteomes" id="UP000317685"/>
    </source>
</evidence>
<organism evidence="1 2">
    <name type="scientific">Micromonospora taraxaci</name>
    <dbReference type="NCBI Taxonomy" id="1316803"/>
    <lineage>
        <taxon>Bacteria</taxon>
        <taxon>Bacillati</taxon>
        <taxon>Actinomycetota</taxon>
        <taxon>Actinomycetes</taxon>
        <taxon>Micromonosporales</taxon>
        <taxon>Micromonosporaceae</taxon>
        <taxon>Micromonospora</taxon>
    </lineage>
</organism>
<dbReference type="AlphaFoldDB" id="A0A561W7N1"/>
<gene>
    <name evidence="1" type="ORF">FHU34_115274</name>
</gene>
<reference evidence="1 2" key="1">
    <citation type="submission" date="2019-06" db="EMBL/GenBank/DDBJ databases">
        <title>Sequencing the genomes of 1000 actinobacteria strains.</title>
        <authorList>
            <person name="Klenk H.-P."/>
        </authorList>
    </citation>
    <scope>NUCLEOTIDE SEQUENCE [LARGE SCALE GENOMIC DNA]</scope>
    <source>
        <strain evidence="1 2">DSM 45885</strain>
    </source>
</reference>
<dbReference type="Proteomes" id="UP000317685">
    <property type="component" value="Unassembled WGS sequence"/>
</dbReference>
<comment type="caution">
    <text evidence="1">The sequence shown here is derived from an EMBL/GenBank/DDBJ whole genome shotgun (WGS) entry which is preliminary data.</text>
</comment>
<dbReference type="GeneID" id="300132107"/>